<sequence>MNTAIIIEPRCHKALPFVLENFLENLSDDWNIIIFHGNLNWEYVLDIINTKLDKYKDRISLINLHVDNLTPKEYNDLFIRRKEFYNYIPTETFLVFQTDTMIFKKNKELLRHFLQYDYVGAPWPWYPLQNGHNVGNGGLSLRKKSKMLEVIEKETDLAYLEKLFFNTSTNIPEDVFFSCTTKVELNKPSFEEAKLFSVEWVFSEITFGCHQPWIHRDALRNLYPEIETLILLNDR</sequence>
<proteinExistence type="predicted"/>
<dbReference type="AlphaFoldDB" id="A0A6C0LFZ6"/>
<evidence type="ECO:0000259" key="1">
    <source>
        <dbReference type="Pfam" id="PF18922"/>
    </source>
</evidence>
<protein>
    <recommendedName>
        <fullName evidence="1">DUF5672 domain-containing protein</fullName>
    </recommendedName>
</protein>
<name>A0A6C0LFZ6_9ZZZZ</name>
<dbReference type="Pfam" id="PF18922">
    <property type="entry name" value="DUF5672"/>
    <property type="match status" value="1"/>
</dbReference>
<dbReference type="EMBL" id="MN740473">
    <property type="protein sequence ID" value="QHU28611.1"/>
    <property type="molecule type" value="Genomic_DNA"/>
</dbReference>
<dbReference type="InterPro" id="IPR043729">
    <property type="entry name" value="DUF5672"/>
</dbReference>
<organism evidence="2">
    <name type="scientific">viral metagenome</name>
    <dbReference type="NCBI Taxonomy" id="1070528"/>
    <lineage>
        <taxon>unclassified sequences</taxon>
        <taxon>metagenomes</taxon>
        <taxon>organismal metagenomes</taxon>
    </lineage>
</organism>
<feature type="domain" description="DUF5672" evidence="1">
    <location>
        <begin position="71"/>
        <end position="210"/>
    </location>
</feature>
<accession>A0A6C0LFZ6</accession>
<reference evidence="2" key="1">
    <citation type="journal article" date="2020" name="Nature">
        <title>Giant virus diversity and host interactions through global metagenomics.</title>
        <authorList>
            <person name="Schulz F."/>
            <person name="Roux S."/>
            <person name="Paez-Espino D."/>
            <person name="Jungbluth S."/>
            <person name="Walsh D.A."/>
            <person name="Denef V.J."/>
            <person name="McMahon K.D."/>
            <person name="Konstantinidis K.T."/>
            <person name="Eloe-Fadrosh E.A."/>
            <person name="Kyrpides N.C."/>
            <person name="Woyke T."/>
        </authorList>
    </citation>
    <scope>NUCLEOTIDE SEQUENCE</scope>
    <source>
        <strain evidence="2">GVMAG-M-3300027770-73</strain>
    </source>
</reference>
<evidence type="ECO:0000313" key="2">
    <source>
        <dbReference type="EMBL" id="QHU28611.1"/>
    </source>
</evidence>